<protein>
    <submittedName>
        <fullName evidence="1">Uncharacterized protein</fullName>
    </submittedName>
</protein>
<name>A0A947GCE6_HYDSH</name>
<dbReference type="Proteomes" id="UP000748108">
    <property type="component" value="Unassembled WGS sequence"/>
</dbReference>
<comment type="caution">
    <text evidence="1">The sequence shown here is derived from an EMBL/GenBank/DDBJ whole genome shotgun (WGS) entry which is preliminary data.</text>
</comment>
<evidence type="ECO:0000313" key="3">
    <source>
        <dbReference type="Proteomes" id="UP000748108"/>
    </source>
</evidence>
<evidence type="ECO:0000313" key="1">
    <source>
        <dbReference type="EMBL" id="MBT9283074.1"/>
    </source>
</evidence>
<accession>A0A947GCE6</accession>
<organism evidence="1 3">
    <name type="scientific">Hydrogenibacillus schlegelii</name>
    <name type="common">Bacillus schlegelii</name>
    <dbReference type="NCBI Taxonomy" id="1484"/>
    <lineage>
        <taxon>Bacteria</taxon>
        <taxon>Bacillati</taxon>
        <taxon>Bacillota</taxon>
        <taxon>Bacilli</taxon>
        <taxon>Bacillales</taxon>
        <taxon>Bacillales Family X. Incertae Sedis</taxon>
        <taxon>Hydrogenibacillus</taxon>
    </lineage>
</organism>
<dbReference type="EMBL" id="JAHHQF010000075">
    <property type="protein sequence ID" value="MBT9283111.1"/>
    <property type="molecule type" value="Genomic_DNA"/>
</dbReference>
<dbReference type="AlphaFoldDB" id="A0A947GCE6"/>
<gene>
    <name evidence="1" type="ORF">KM312_10625</name>
    <name evidence="2" type="ORF">KM312_10815</name>
</gene>
<reference evidence="1" key="1">
    <citation type="journal article" date="2021" name="Microbiology">
        <title>Metagenomic Analysis of the Microbial Community in the Underground Coal Fire Area (Kemerovo Region, Russia) Revealed Predominance of Thermophilic Members of the Phyla Deinococcus-thermus, Aquificae, and Firmicutes.</title>
        <authorList>
            <person name="Kadnikov V."/>
            <person name="Mardanov A.V."/>
            <person name="Beletsky A.V."/>
            <person name="Karnachuk O.V."/>
            <person name="Ravin N.V."/>
        </authorList>
    </citation>
    <scope>NUCLEOTIDE SEQUENCE</scope>
    <source>
        <strain evidence="1">RBS10-49</strain>
    </source>
</reference>
<dbReference type="EMBL" id="JAHHQF010000073">
    <property type="protein sequence ID" value="MBT9283074.1"/>
    <property type="molecule type" value="Genomic_DNA"/>
</dbReference>
<evidence type="ECO:0000313" key="2">
    <source>
        <dbReference type="EMBL" id="MBT9283111.1"/>
    </source>
</evidence>
<proteinExistence type="predicted"/>
<sequence>MFKSRIANKLMLFLVISFSLIMLVKSIALARNIERYDLIIPPFGQTAFTAPTSKVNYSRGVDNNSSIGGGYAQYTAIYRGNTLQVTEKVEIRSGDRVLLPYLPGQNLPGEGYRLGHTSKLTTYVRVQAQGTWSPDEY</sequence>